<dbReference type="AlphaFoldDB" id="A0A134A7C8"/>
<organism evidence="5 6">
    <name type="scientific">Gemella haemolysans</name>
    <dbReference type="NCBI Taxonomy" id="1379"/>
    <lineage>
        <taxon>Bacteria</taxon>
        <taxon>Bacillati</taxon>
        <taxon>Bacillota</taxon>
        <taxon>Bacilli</taxon>
        <taxon>Bacillales</taxon>
        <taxon>Gemellaceae</taxon>
        <taxon>Gemella</taxon>
    </lineage>
</organism>
<dbReference type="PANTHER" id="PTHR43035:SF1">
    <property type="entry name" value="FATTY ACID REPRESSION MUTANT PROTEIN 2-RELATED"/>
    <property type="match status" value="1"/>
</dbReference>
<dbReference type="STRING" id="1379.HMPREF3186_00109"/>
<dbReference type="Proteomes" id="UP000070355">
    <property type="component" value="Unassembled WGS sequence"/>
</dbReference>
<evidence type="ECO:0000313" key="6">
    <source>
        <dbReference type="Proteomes" id="UP000070355"/>
    </source>
</evidence>
<dbReference type="OrthoDB" id="9810617at2"/>
<sequence length="196" mass="21836">MAEAKNLYQNRRSVYVLGKNLPISEQEALEIIDNAVKYSPSAFNSQTAHAVVLLGENHQKLWDITFGELEKFLPNEEAKAATKGKIDSFAEAYGTILFFEDHDVVKGLQEQFPAYAENFPIWSEQSTGIASFAVWNALADAGVGANIQHYNPVIDEKVAAEWNIPANLVLRAQMPFGEKLQEAAPIERTSRVRVVK</sequence>
<gene>
    <name evidence="5" type="ORF">HMPREF3186_00109</name>
</gene>
<dbReference type="InterPro" id="IPR033877">
    <property type="entry name" value="Frm2/Hbn1"/>
</dbReference>
<dbReference type="PATRIC" id="fig|1379.3.peg.106"/>
<dbReference type="SUPFAM" id="SSF55469">
    <property type="entry name" value="FMN-dependent nitroreductase-like"/>
    <property type="match status" value="1"/>
</dbReference>
<protein>
    <submittedName>
        <fullName evidence="5">Nitroreductase family protein</fullName>
    </submittedName>
</protein>
<accession>A0A134A7C8</accession>
<feature type="domain" description="Nitroreductase" evidence="4">
    <location>
        <begin position="10"/>
        <end position="177"/>
    </location>
</feature>
<dbReference type="EMBL" id="LSDC01000010">
    <property type="protein sequence ID" value="KXB63631.1"/>
    <property type="molecule type" value="Genomic_DNA"/>
</dbReference>
<dbReference type="GO" id="GO:0016491">
    <property type="term" value="F:oxidoreductase activity"/>
    <property type="evidence" value="ECO:0007669"/>
    <property type="project" value="UniProtKB-KW"/>
</dbReference>
<evidence type="ECO:0000256" key="1">
    <source>
        <dbReference type="ARBA" id="ARBA00004496"/>
    </source>
</evidence>
<evidence type="ECO:0000259" key="4">
    <source>
        <dbReference type="Pfam" id="PF00881"/>
    </source>
</evidence>
<dbReference type="InterPro" id="IPR000415">
    <property type="entry name" value="Nitroreductase-like"/>
</dbReference>
<evidence type="ECO:0000256" key="2">
    <source>
        <dbReference type="ARBA" id="ARBA00022490"/>
    </source>
</evidence>
<comment type="caution">
    <text evidence="5">The sequence shown here is derived from an EMBL/GenBank/DDBJ whole genome shotgun (WGS) entry which is preliminary data.</text>
</comment>
<dbReference type="CDD" id="cd02140">
    <property type="entry name" value="Frm2-like"/>
    <property type="match status" value="1"/>
</dbReference>
<dbReference type="PANTHER" id="PTHR43035">
    <property type="entry name" value="FATTY ACID REPRESSION MUTANT PROTEIN 2-RELATED"/>
    <property type="match status" value="1"/>
</dbReference>
<keyword evidence="3" id="KW-0560">Oxidoreductase</keyword>
<dbReference type="Gene3D" id="3.40.109.10">
    <property type="entry name" value="NADH Oxidase"/>
    <property type="match status" value="1"/>
</dbReference>
<dbReference type="Pfam" id="PF00881">
    <property type="entry name" value="Nitroreductase"/>
    <property type="match status" value="1"/>
</dbReference>
<dbReference type="FunFam" id="3.40.109.10:FF:000001">
    <property type="entry name" value="Nitroreductase family"/>
    <property type="match status" value="1"/>
</dbReference>
<dbReference type="GO" id="GO:0005737">
    <property type="term" value="C:cytoplasm"/>
    <property type="evidence" value="ECO:0007669"/>
    <property type="project" value="UniProtKB-SubCell"/>
</dbReference>
<dbReference type="GO" id="GO:0034599">
    <property type="term" value="P:cellular response to oxidative stress"/>
    <property type="evidence" value="ECO:0007669"/>
    <property type="project" value="InterPro"/>
</dbReference>
<dbReference type="InterPro" id="IPR029479">
    <property type="entry name" value="Nitroreductase"/>
</dbReference>
<reference evidence="6" key="1">
    <citation type="submission" date="2016-01" db="EMBL/GenBank/DDBJ databases">
        <authorList>
            <person name="Mitreva M."/>
            <person name="Pepin K.H."/>
            <person name="Mihindukulasuriya K.A."/>
            <person name="Fulton R."/>
            <person name="Fronick C."/>
            <person name="O'Laughlin M."/>
            <person name="Miner T."/>
            <person name="Herter B."/>
            <person name="Rosa B.A."/>
            <person name="Cordes M."/>
            <person name="Tomlinson C."/>
            <person name="Wollam A."/>
            <person name="Palsikar V.B."/>
            <person name="Mardis E.R."/>
            <person name="Wilson R.K."/>
        </authorList>
    </citation>
    <scope>NUCLEOTIDE SEQUENCE [LARGE SCALE GENOMIC DNA]</scope>
    <source>
        <strain evidence="6">DNF01167</strain>
    </source>
</reference>
<name>A0A134A7C8_9BACL</name>
<comment type="subcellular location">
    <subcellularLocation>
        <location evidence="1">Cytoplasm</location>
    </subcellularLocation>
</comment>
<evidence type="ECO:0000256" key="3">
    <source>
        <dbReference type="ARBA" id="ARBA00023002"/>
    </source>
</evidence>
<dbReference type="RefSeq" id="WP_060913430.1">
    <property type="nucleotide sequence ID" value="NZ_KQ959921.1"/>
</dbReference>
<keyword evidence="2" id="KW-0963">Cytoplasm</keyword>
<proteinExistence type="predicted"/>
<evidence type="ECO:0000313" key="5">
    <source>
        <dbReference type="EMBL" id="KXB63631.1"/>
    </source>
</evidence>